<reference evidence="3 4" key="1">
    <citation type="journal article" date="2022" name="Cell">
        <title>Repeat-based holocentromeres influence genome architecture and karyotype evolution.</title>
        <authorList>
            <person name="Hofstatter P.G."/>
            <person name="Thangavel G."/>
            <person name="Lux T."/>
            <person name="Neumann P."/>
            <person name="Vondrak T."/>
            <person name="Novak P."/>
            <person name="Zhang M."/>
            <person name="Costa L."/>
            <person name="Castellani M."/>
            <person name="Scott A."/>
            <person name="Toegelov H."/>
            <person name="Fuchs J."/>
            <person name="Mata-Sucre Y."/>
            <person name="Dias Y."/>
            <person name="Vanzela A.L.L."/>
            <person name="Huettel B."/>
            <person name="Almeida C.C.S."/>
            <person name="Simkova H."/>
            <person name="Souza G."/>
            <person name="Pedrosa-Harand A."/>
            <person name="Macas J."/>
            <person name="Mayer K.F.X."/>
            <person name="Houben A."/>
            <person name="Marques A."/>
        </authorList>
    </citation>
    <scope>NUCLEOTIDE SEQUENCE [LARGE SCALE GENOMIC DNA]</scope>
    <source>
        <strain evidence="3">RhyTen1mFocal</strain>
    </source>
</reference>
<dbReference type="InterPro" id="IPR029063">
    <property type="entry name" value="SAM-dependent_MTases_sf"/>
</dbReference>
<evidence type="ECO:0000313" key="4">
    <source>
        <dbReference type="Proteomes" id="UP001210211"/>
    </source>
</evidence>
<dbReference type="EMBL" id="JAMRDG010000001">
    <property type="protein sequence ID" value="KAJ3696666.1"/>
    <property type="molecule type" value="Genomic_DNA"/>
</dbReference>
<dbReference type="Gene3D" id="1.10.1200.270">
    <property type="entry name" value="Methyltransferase, alpha-helical capping domain"/>
    <property type="match status" value="1"/>
</dbReference>
<dbReference type="Pfam" id="PF03492">
    <property type="entry name" value="Methyltransf_7"/>
    <property type="match status" value="1"/>
</dbReference>
<keyword evidence="1" id="KW-0479">Metal-binding</keyword>
<dbReference type="GO" id="GO:0046872">
    <property type="term" value="F:metal ion binding"/>
    <property type="evidence" value="ECO:0007669"/>
    <property type="project" value="UniProtKB-KW"/>
</dbReference>
<dbReference type="AlphaFoldDB" id="A0AAD5ZF89"/>
<keyword evidence="2" id="KW-0460">Magnesium</keyword>
<comment type="caution">
    <text evidence="3">The sequence shown here is derived from an EMBL/GenBank/DDBJ whole genome shotgun (WGS) entry which is preliminary data.</text>
</comment>
<dbReference type="InterPro" id="IPR042086">
    <property type="entry name" value="MeTrfase_capping"/>
</dbReference>
<dbReference type="InterPro" id="IPR005299">
    <property type="entry name" value="MeTrfase_7"/>
</dbReference>
<protein>
    <submittedName>
        <fullName evidence="3">Uncharacterized protein</fullName>
    </submittedName>
</protein>
<evidence type="ECO:0000256" key="2">
    <source>
        <dbReference type="ARBA" id="ARBA00022842"/>
    </source>
</evidence>
<dbReference type="Proteomes" id="UP001210211">
    <property type="component" value="Unassembled WGS sequence"/>
</dbReference>
<keyword evidence="4" id="KW-1185">Reference proteome</keyword>
<proteinExistence type="predicted"/>
<accession>A0AAD5ZF89</accession>
<sequence length="103" mass="11593">MDEAKAVINEKGLLQIIEIQMFESNWDPYDDSDDDFVFDNIQSGANFAMSMRSVLEPMVASHFGAAIVGELFSRFATNAAKHLLKEKTKYAVLAVCLKKKEQM</sequence>
<organism evidence="3 4">
    <name type="scientific">Rhynchospora tenuis</name>
    <dbReference type="NCBI Taxonomy" id="198213"/>
    <lineage>
        <taxon>Eukaryota</taxon>
        <taxon>Viridiplantae</taxon>
        <taxon>Streptophyta</taxon>
        <taxon>Embryophyta</taxon>
        <taxon>Tracheophyta</taxon>
        <taxon>Spermatophyta</taxon>
        <taxon>Magnoliopsida</taxon>
        <taxon>Liliopsida</taxon>
        <taxon>Poales</taxon>
        <taxon>Cyperaceae</taxon>
        <taxon>Cyperoideae</taxon>
        <taxon>Rhynchosporeae</taxon>
        <taxon>Rhynchospora</taxon>
    </lineage>
</organism>
<evidence type="ECO:0000256" key="1">
    <source>
        <dbReference type="ARBA" id="ARBA00022723"/>
    </source>
</evidence>
<evidence type="ECO:0000313" key="3">
    <source>
        <dbReference type="EMBL" id="KAJ3696666.1"/>
    </source>
</evidence>
<gene>
    <name evidence="3" type="ORF">LUZ61_000371</name>
</gene>
<dbReference type="GO" id="GO:0008168">
    <property type="term" value="F:methyltransferase activity"/>
    <property type="evidence" value="ECO:0007669"/>
    <property type="project" value="InterPro"/>
</dbReference>
<name>A0AAD5ZF89_9POAL</name>
<dbReference type="SUPFAM" id="SSF53335">
    <property type="entry name" value="S-adenosyl-L-methionine-dependent methyltransferases"/>
    <property type="match status" value="1"/>
</dbReference>